<dbReference type="AlphaFoldDB" id="A0A086T005"/>
<organism evidence="1 2">
    <name type="scientific">Hapsidospora chrysogenum (strain ATCC 11550 / CBS 779.69 / DSM 880 / IAM 14645 / JCM 23072 / IMI 49137)</name>
    <name type="common">Acremonium chrysogenum</name>
    <dbReference type="NCBI Taxonomy" id="857340"/>
    <lineage>
        <taxon>Eukaryota</taxon>
        <taxon>Fungi</taxon>
        <taxon>Dikarya</taxon>
        <taxon>Ascomycota</taxon>
        <taxon>Pezizomycotina</taxon>
        <taxon>Sordariomycetes</taxon>
        <taxon>Hypocreomycetidae</taxon>
        <taxon>Hypocreales</taxon>
        <taxon>Bionectriaceae</taxon>
        <taxon>Hapsidospora</taxon>
    </lineage>
</organism>
<name>A0A086T005_HAPC1</name>
<keyword evidence="2" id="KW-1185">Reference proteome</keyword>
<dbReference type="OrthoDB" id="3344950at2759"/>
<evidence type="ECO:0000313" key="1">
    <source>
        <dbReference type="EMBL" id="KFH42687.1"/>
    </source>
</evidence>
<reference evidence="2" key="1">
    <citation type="journal article" date="2014" name="Genome Announc.">
        <title>Genome sequence and annotation of Acremonium chrysogenum, producer of the beta-lactam antibiotic cephalosporin C.</title>
        <authorList>
            <person name="Terfehr D."/>
            <person name="Dahlmann T.A."/>
            <person name="Specht T."/>
            <person name="Zadra I."/>
            <person name="Kuernsteiner H."/>
            <person name="Kueck U."/>
        </authorList>
    </citation>
    <scope>NUCLEOTIDE SEQUENCE [LARGE SCALE GENOMIC DNA]</scope>
    <source>
        <strain evidence="2">ATCC 11550 / CBS 779.69 / DSM 880 / IAM 14645 / JCM 23072 / IMI 49137</strain>
    </source>
</reference>
<gene>
    <name evidence="1" type="ORF">ACRE_065940</name>
</gene>
<dbReference type="HOGENOM" id="CLU_119592_1_0_1"/>
<protein>
    <submittedName>
        <fullName evidence="1">Uncharacterized protein</fullName>
    </submittedName>
</protein>
<accession>A0A086T005</accession>
<dbReference type="Proteomes" id="UP000029964">
    <property type="component" value="Unassembled WGS sequence"/>
</dbReference>
<sequence length="146" mass="16308">MATAETVDLGPPHPPKEESIVAFKHILPQLKHDLARLRRDHQKHEHEYFAAVEHLNDHDLTAFGPEDLTSVRVATSAYGIHLLAKIRIPSMPDSGPAYIHIRIFTPGGGEAAKLHCIHTEEKDDGAGGKTFRAVFTKDDELEWFDT</sequence>
<evidence type="ECO:0000313" key="2">
    <source>
        <dbReference type="Proteomes" id="UP000029964"/>
    </source>
</evidence>
<comment type="caution">
    <text evidence="1">The sequence shown here is derived from an EMBL/GenBank/DDBJ whole genome shotgun (WGS) entry which is preliminary data.</text>
</comment>
<dbReference type="EMBL" id="JPKY01000088">
    <property type="protein sequence ID" value="KFH42687.1"/>
    <property type="molecule type" value="Genomic_DNA"/>
</dbReference>
<proteinExistence type="predicted"/>